<accession>A0A6A7AZM2</accession>
<organism evidence="1 2">
    <name type="scientific">Plenodomus tracheiphilus IPT5</name>
    <dbReference type="NCBI Taxonomy" id="1408161"/>
    <lineage>
        <taxon>Eukaryota</taxon>
        <taxon>Fungi</taxon>
        <taxon>Dikarya</taxon>
        <taxon>Ascomycota</taxon>
        <taxon>Pezizomycotina</taxon>
        <taxon>Dothideomycetes</taxon>
        <taxon>Pleosporomycetidae</taxon>
        <taxon>Pleosporales</taxon>
        <taxon>Pleosporineae</taxon>
        <taxon>Leptosphaeriaceae</taxon>
        <taxon>Plenodomus</taxon>
    </lineage>
</organism>
<dbReference type="Proteomes" id="UP000799423">
    <property type="component" value="Unassembled WGS sequence"/>
</dbReference>
<proteinExistence type="predicted"/>
<reference evidence="1" key="1">
    <citation type="submission" date="2020-01" db="EMBL/GenBank/DDBJ databases">
        <authorList>
            <consortium name="DOE Joint Genome Institute"/>
            <person name="Haridas S."/>
            <person name="Albert R."/>
            <person name="Binder M."/>
            <person name="Bloem J."/>
            <person name="Labutti K."/>
            <person name="Salamov A."/>
            <person name="Andreopoulos B."/>
            <person name="Baker S.E."/>
            <person name="Barry K."/>
            <person name="Bills G."/>
            <person name="Bluhm B.H."/>
            <person name="Cannon C."/>
            <person name="Castanera R."/>
            <person name="Culley D.E."/>
            <person name="Daum C."/>
            <person name="Ezra D."/>
            <person name="Gonzalez J.B."/>
            <person name="Henrissat B."/>
            <person name="Kuo A."/>
            <person name="Liang C."/>
            <person name="Lipzen A."/>
            <person name="Lutzoni F."/>
            <person name="Magnuson J."/>
            <person name="Mondo S."/>
            <person name="Nolan M."/>
            <person name="Ohm R."/>
            <person name="Pangilinan J."/>
            <person name="Park H.-J."/>
            <person name="Ramirez L."/>
            <person name="Alfaro M."/>
            <person name="Sun H."/>
            <person name="Tritt A."/>
            <person name="Yoshinaga Y."/>
            <person name="Zwiers L.-H."/>
            <person name="Turgeon B.G."/>
            <person name="Goodwin S.B."/>
            <person name="Spatafora J.W."/>
            <person name="Crous P.W."/>
            <person name="Grigoriev I.V."/>
        </authorList>
    </citation>
    <scope>NUCLEOTIDE SEQUENCE</scope>
    <source>
        <strain evidence="1">IPT5</strain>
    </source>
</reference>
<gene>
    <name evidence="1" type="ORF">T440DRAFT_470888</name>
</gene>
<protein>
    <submittedName>
        <fullName evidence="1">Uncharacterized protein</fullName>
    </submittedName>
</protein>
<keyword evidence="2" id="KW-1185">Reference proteome</keyword>
<name>A0A6A7AZM2_9PLEO</name>
<evidence type="ECO:0000313" key="1">
    <source>
        <dbReference type="EMBL" id="KAF2847595.1"/>
    </source>
</evidence>
<sequence>MTMGRGAPWGRELWLSKEGSGTSDAHNYGCGSPLRLSVSWFALSVVLEIGGAFEVHVAMPVMIIRRNQGRWWSLNKRLLVPTLPTSRLVLQKLEQSRQGQLLRRCRSVDICAAEDASHICVSSTRGAIGQPLRYCNPAESSAAQSNNGGAC</sequence>
<dbReference type="EMBL" id="MU006324">
    <property type="protein sequence ID" value="KAF2847595.1"/>
    <property type="molecule type" value="Genomic_DNA"/>
</dbReference>
<evidence type="ECO:0000313" key="2">
    <source>
        <dbReference type="Proteomes" id="UP000799423"/>
    </source>
</evidence>
<dbReference type="AlphaFoldDB" id="A0A6A7AZM2"/>